<organism evidence="1 2">
    <name type="scientific">Rangifer tarandus platyrhynchus</name>
    <name type="common">Svalbard reindeer</name>
    <dbReference type="NCBI Taxonomy" id="3082113"/>
    <lineage>
        <taxon>Eukaryota</taxon>
        <taxon>Metazoa</taxon>
        <taxon>Chordata</taxon>
        <taxon>Craniata</taxon>
        <taxon>Vertebrata</taxon>
        <taxon>Euteleostomi</taxon>
        <taxon>Mammalia</taxon>
        <taxon>Eutheria</taxon>
        <taxon>Laurasiatheria</taxon>
        <taxon>Artiodactyla</taxon>
        <taxon>Ruminantia</taxon>
        <taxon>Pecora</taxon>
        <taxon>Cervidae</taxon>
        <taxon>Odocoileinae</taxon>
        <taxon>Rangifer</taxon>
    </lineage>
</organism>
<gene>
    <name evidence="1" type="ORF">MRATA1EN22A_LOCUS3933</name>
</gene>
<proteinExistence type="predicted"/>
<accession>A0AC59YB00</accession>
<dbReference type="EMBL" id="OX596096">
    <property type="protein sequence ID" value="CAM9538855.1"/>
    <property type="molecule type" value="Genomic_DNA"/>
</dbReference>
<sequence length="125" mass="14502">MAYHTVVTWGPHGMWLSNCSYDINSTMCDYVTQVAWKVTNTTMEHHHDRGLLGWLGGGMAPPRPRIILDKQIGPKQCDIWKLAANTEEFRTWTGHFTGTNSSHRNDFFHYNQSYFIQAVFHFLLL</sequence>
<dbReference type="Proteomes" id="UP001162501">
    <property type="component" value="Chromosome 12"/>
</dbReference>
<reference evidence="1" key="1">
    <citation type="submission" date="2023-05" db="EMBL/GenBank/DDBJ databases">
        <authorList>
            <consortium name="ELIXIR-Norway"/>
        </authorList>
    </citation>
    <scope>NUCLEOTIDE SEQUENCE</scope>
</reference>
<evidence type="ECO:0000313" key="2">
    <source>
        <dbReference type="Proteomes" id="UP001162501"/>
    </source>
</evidence>
<protein>
    <submittedName>
        <fullName evidence="1">Uncharacterized protein</fullName>
    </submittedName>
</protein>
<name>A0AC59YB00_RANTA</name>
<evidence type="ECO:0000313" key="1">
    <source>
        <dbReference type="EMBL" id="CAM9538855.1"/>
    </source>
</evidence>
<reference evidence="1" key="2">
    <citation type="submission" date="2025-03" db="EMBL/GenBank/DDBJ databases">
        <authorList>
            <consortium name="ELIXIR-Norway"/>
            <consortium name="Elixir Norway"/>
        </authorList>
    </citation>
    <scope>NUCLEOTIDE SEQUENCE</scope>
</reference>